<dbReference type="InterPro" id="IPR018958">
    <property type="entry name" value="Knr4/Smi1-like_dom"/>
</dbReference>
<keyword evidence="3" id="KW-1185">Reference proteome</keyword>
<reference evidence="2 3" key="1">
    <citation type="submission" date="2017-11" db="EMBL/GenBank/DDBJ databases">
        <title>Genome sequence of Lysinibacillus sphaericus, a lignin-degrading bacteria isolated from municipal solid waste soil.</title>
        <authorList>
            <person name="Persinoti G.F."/>
            <person name="Paixao D.A."/>
            <person name="Bugg T.D."/>
            <person name="Squina F.M."/>
        </authorList>
    </citation>
    <scope>NUCLEOTIDE SEQUENCE [LARGE SCALE GENOMIC DNA]</scope>
    <source>
        <strain evidence="2 3">A1</strain>
    </source>
</reference>
<dbReference type="InterPro" id="IPR037883">
    <property type="entry name" value="Knr4/Smi1-like_sf"/>
</dbReference>
<comment type="caution">
    <text evidence="2">The sequence shown here is derived from an EMBL/GenBank/DDBJ whole genome shotgun (WGS) entry which is preliminary data.</text>
</comment>
<evidence type="ECO:0000313" key="3">
    <source>
        <dbReference type="Proteomes" id="UP000237319"/>
    </source>
</evidence>
<name>A0A2S5CYH5_LYSSH</name>
<dbReference type="Gene3D" id="3.40.1580.10">
    <property type="entry name" value="SMI1/KNR4-like"/>
    <property type="match status" value="1"/>
</dbReference>
<evidence type="ECO:0000313" key="2">
    <source>
        <dbReference type="EMBL" id="POZ55844.1"/>
    </source>
</evidence>
<dbReference type="AlphaFoldDB" id="A0A2S5CYH5"/>
<gene>
    <name evidence="2" type="ORF">LYSIN_00627</name>
</gene>
<feature type="domain" description="Knr4/Smi1-like" evidence="1">
    <location>
        <begin position="44"/>
        <end position="154"/>
    </location>
</feature>
<evidence type="ECO:0000259" key="1">
    <source>
        <dbReference type="Pfam" id="PF09346"/>
    </source>
</evidence>
<dbReference type="SUPFAM" id="SSF160631">
    <property type="entry name" value="SMI1/KNR4-like"/>
    <property type="match status" value="1"/>
</dbReference>
<accession>A0A2S5CYH5</accession>
<dbReference type="Proteomes" id="UP000237319">
    <property type="component" value="Unassembled WGS sequence"/>
</dbReference>
<proteinExistence type="predicted"/>
<sequence length="192" mass="22247">MKGVKYLNNKLLNIVEITTILDRDFIPLESVVTGLRLKKKVEKKKNIEDIEQRFGMKFPADFVNLILNYDFGDFSILGVHFGSNTNYLETLISYQQHLSKEDVNNFSNQYICIAMGDYFTFIMDVNCGNIYVYGSETPFNKKIKVAESFVQLIEVLGTAYFHKSQNTQTEFLDIINKLFDSDGIDFWKEIVN</sequence>
<organism evidence="2 3">
    <name type="scientific">Lysinibacillus sphaericus</name>
    <name type="common">Bacillus sphaericus</name>
    <dbReference type="NCBI Taxonomy" id="1421"/>
    <lineage>
        <taxon>Bacteria</taxon>
        <taxon>Bacillati</taxon>
        <taxon>Bacillota</taxon>
        <taxon>Bacilli</taxon>
        <taxon>Bacillales</taxon>
        <taxon>Bacillaceae</taxon>
        <taxon>Lysinibacillus</taxon>
    </lineage>
</organism>
<dbReference type="EMBL" id="PGLV01000001">
    <property type="protein sequence ID" value="POZ55844.1"/>
    <property type="molecule type" value="Genomic_DNA"/>
</dbReference>
<protein>
    <recommendedName>
        <fullName evidence="1">Knr4/Smi1-like domain-containing protein</fullName>
    </recommendedName>
</protein>
<dbReference type="Pfam" id="PF09346">
    <property type="entry name" value="SMI1_KNR4"/>
    <property type="match status" value="1"/>
</dbReference>